<evidence type="ECO:0000313" key="2">
    <source>
        <dbReference type="EMBL" id="JAD39886.1"/>
    </source>
</evidence>
<keyword evidence="1" id="KW-1133">Transmembrane helix</keyword>
<keyword evidence="1" id="KW-0812">Transmembrane</keyword>
<reference evidence="2" key="2">
    <citation type="journal article" date="2015" name="Data Brief">
        <title>Shoot transcriptome of the giant reed, Arundo donax.</title>
        <authorList>
            <person name="Barrero R.A."/>
            <person name="Guerrero F.D."/>
            <person name="Moolhuijzen P."/>
            <person name="Goolsby J.A."/>
            <person name="Tidwell J."/>
            <person name="Bellgard S.E."/>
            <person name="Bellgard M.I."/>
        </authorList>
    </citation>
    <scope>NUCLEOTIDE SEQUENCE</scope>
    <source>
        <tissue evidence="2">Shoot tissue taken approximately 20 cm above the soil surface</tissue>
    </source>
</reference>
<protein>
    <submittedName>
        <fullName evidence="2">Uncharacterized protein</fullName>
    </submittedName>
</protein>
<reference evidence="2" key="1">
    <citation type="submission" date="2014-09" db="EMBL/GenBank/DDBJ databases">
        <authorList>
            <person name="Magalhaes I.L.F."/>
            <person name="Oliveira U."/>
            <person name="Santos F.R."/>
            <person name="Vidigal T.H.D.A."/>
            <person name="Brescovit A.D."/>
            <person name="Santos A.J."/>
        </authorList>
    </citation>
    <scope>NUCLEOTIDE SEQUENCE</scope>
    <source>
        <tissue evidence="2">Shoot tissue taken approximately 20 cm above the soil surface</tissue>
    </source>
</reference>
<organism evidence="2">
    <name type="scientific">Arundo donax</name>
    <name type="common">Giant reed</name>
    <name type="synonym">Donax arundinaceus</name>
    <dbReference type="NCBI Taxonomy" id="35708"/>
    <lineage>
        <taxon>Eukaryota</taxon>
        <taxon>Viridiplantae</taxon>
        <taxon>Streptophyta</taxon>
        <taxon>Embryophyta</taxon>
        <taxon>Tracheophyta</taxon>
        <taxon>Spermatophyta</taxon>
        <taxon>Magnoliopsida</taxon>
        <taxon>Liliopsida</taxon>
        <taxon>Poales</taxon>
        <taxon>Poaceae</taxon>
        <taxon>PACMAD clade</taxon>
        <taxon>Arundinoideae</taxon>
        <taxon>Arundineae</taxon>
        <taxon>Arundo</taxon>
    </lineage>
</organism>
<name>A0A0A8ZM57_ARUDO</name>
<dbReference type="AlphaFoldDB" id="A0A0A8ZM57"/>
<evidence type="ECO:0000256" key="1">
    <source>
        <dbReference type="SAM" id="Phobius"/>
    </source>
</evidence>
<dbReference type="EMBL" id="GBRH01258009">
    <property type="protein sequence ID" value="JAD39886.1"/>
    <property type="molecule type" value="Transcribed_RNA"/>
</dbReference>
<sequence length="39" mass="4318">MSIWPLYSLLSPTGTFCTVIVTKISISYAKNFVMYSLAA</sequence>
<accession>A0A0A8ZM57</accession>
<feature type="transmembrane region" description="Helical" evidence="1">
    <location>
        <begin position="6"/>
        <end position="26"/>
    </location>
</feature>
<keyword evidence="1" id="KW-0472">Membrane</keyword>
<proteinExistence type="predicted"/>